<sequence length="148" mass="16808">MHGFYGWGFNGGFKMATLIKNVVIARVGKIIDGREITLSILEHCVSTFKPEYYQPNVVEHFDDAVRPHTARNKGKVKSLKLEDGVLFADLEMYAPVGNVKKMKRYPTICYMKSGKPKTPALMSVILAELPNRNDNLAINRYKMTEIKE</sequence>
<comment type="caution">
    <text evidence="1">The sequence shown here is derived from an EMBL/GenBank/DDBJ whole genome shotgun (WGS) entry which is preliminary data.</text>
</comment>
<dbReference type="EMBL" id="DAAUQX010000070">
    <property type="protein sequence ID" value="HAF2130646.1"/>
    <property type="molecule type" value="Genomic_DNA"/>
</dbReference>
<protein>
    <submittedName>
        <fullName evidence="1">Uncharacterized protein</fullName>
    </submittedName>
</protein>
<gene>
    <name evidence="1" type="ORF">G9F27_004948</name>
</gene>
<proteinExistence type="predicted"/>
<reference evidence="1" key="1">
    <citation type="journal article" date="2018" name="Genome Biol.">
        <title>SKESA: strategic k-mer extension for scrupulous assemblies.</title>
        <authorList>
            <person name="Souvorov A."/>
            <person name="Agarwala R."/>
            <person name="Lipman D.J."/>
        </authorList>
    </citation>
    <scope>NUCLEOTIDE SEQUENCE</scope>
    <source>
        <strain evidence="1">MA.CK_00/00001968</strain>
    </source>
</reference>
<dbReference type="AlphaFoldDB" id="A0A743P9Y6"/>
<name>A0A743P9Y6_SALER</name>
<reference evidence="1" key="2">
    <citation type="submission" date="2020-02" db="EMBL/GenBank/DDBJ databases">
        <authorList>
            <consortium name="NCBI Pathogen Detection Project"/>
        </authorList>
    </citation>
    <scope>NUCLEOTIDE SEQUENCE</scope>
    <source>
        <strain evidence="1">MA.CK_00/00001968</strain>
    </source>
</reference>
<evidence type="ECO:0000313" key="1">
    <source>
        <dbReference type="EMBL" id="HAF2130646.1"/>
    </source>
</evidence>
<organism evidence="1">
    <name type="scientific">Salmonella enterica</name>
    <name type="common">Salmonella choleraesuis</name>
    <dbReference type="NCBI Taxonomy" id="28901"/>
    <lineage>
        <taxon>Bacteria</taxon>
        <taxon>Pseudomonadati</taxon>
        <taxon>Pseudomonadota</taxon>
        <taxon>Gammaproteobacteria</taxon>
        <taxon>Enterobacterales</taxon>
        <taxon>Enterobacteriaceae</taxon>
        <taxon>Salmonella</taxon>
    </lineage>
</organism>
<accession>A0A743P9Y6</accession>